<keyword evidence="2" id="KW-1185">Reference proteome</keyword>
<comment type="caution">
    <text evidence="1">The sequence shown here is derived from an EMBL/GenBank/DDBJ whole genome shotgun (WGS) entry which is preliminary data.</text>
</comment>
<name>A0ABU5SGW9_9BACT</name>
<dbReference type="EMBL" id="JAYGIM010000006">
    <property type="protein sequence ID" value="MEA5426537.1"/>
    <property type="molecule type" value="Genomic_DNA"/>
</dbReference>
<protein>
    <submittedName>
        <fullName evidence="1">Uncharacterized protein</fullName>
    </submittedName>
</protein>
<gene>
    <name evidence="1" type="ORF">VB798_08150</name>
</gene>
<accession>A0ABU5SGW9</accession>
<dbReference type="Proteomes" id="UP001302222">
    <property type="component" value="Unassembled WGS sequence"/>
</dbReference>
<proteinExistence type="predicted"/>
<evidence type="ECO:0000313" key="2">
    <source>
        <dbReference type="Proteomes" id="UP001302222"/>
    </source>
</evidence>
<organism evidence="1 2">
    <name type="scientific">Arcicella lustrica</name>
    <dbReference type="NCBI Taxonomy" id="2984196"/>
    <lineage>
        <taxon>Bacteria</taxon>
        <taxon>Pseudomonadati</taxon>
        <taxon>Bacteroidota</taxon>
        <taxon>Cytophagia</taxon>
        <taxon>Cytophagales</taxon>
        <taxon>Flectobacillaceae</taxon>
        <taxon>Arcicella</taxon>
    </lineage>
</organism>
<reference evidence="1 2" key="1">
    <citation type="submission" date="2023-12" db="EMBL/GenBank/DDBJ databases">
        <title>Novel species of the genus Arcicella isolated from rivers.</title>
        <authorList>
            <person name="Lu H."/>
        </authorList>
    </citation>
    <scope>NUCLEOTIDE SEQUENCE [LARGE SCALE GENOMIC DNA]</scope>
    <source>
        <strain evidence="1 2">DC25W</strain>
    </source>
</reference>
<dbReference type="RefSeq" id="WP_323257787.1">
    <property type="nucleotide sequence ID" value="NZ_JAYGIM010000006.1"/>
</dbReference>
<sequence length="241" mass="28491">MGFLYSSNDKEIYAIRRKIFTEKGLPLLFNIGFEKSPFSGACFGRYNNQLHSYDLCRLTEDSMLQKITVHISRSDRWIQISLNIFQLDKTINSLLQLNSVDGIKYSLPPNSISNMQLNVDDFKGIPLLNYDFMFRSHKLAHFWTKRGFEKSLRKLEFRIVEDLSNFEKYIDRWHKMYNPLNTTIEGNIIGFEKMTINERLEATRLTKRFNDTKYKNNAEAMYILKWLDVDDLTIQNILGLK</sequence>
<evidence type="ECO:0000313" key="1">
    <source>
        <dbReference type="EMBL" id="MEA5426537.1"/>
    </source>
</evidence>